<name>A0A830D1S6_9LAMI</name>
<dbReference type="AlphaFoldDB" id="A0A830D1S6"/>
<protein>
    <submittedName>
        <fullName evidence="6">Putative late blight resistance protein homolog r1b-14</fullName>
    </submittedName>
</protein>
<dbReference type="Proteomes" id="UP000653305">
    <property type="component" value="Unassembled WGS sequence"/>
</dbReference>
<sequence length="137" mass="15510">MDKLTGQQSNCQIIPIVGVGGIGKTTLARNVYVNPLIVQYFNFRGWATISQEYNIREIILEVVDCVGTKGGKESLSEMSEDGLGEKLYKSLIGKRYLIVIDDIWSIEAWDKVKFFFPDINDGSRIILTTRHYCKTVN</sequence>
<dbReference type="SUPFAM" id="SSF52540">
    <property type="entry name" value="P-loop containing nucleoside triphosphate hydrolases"/>
    <property type="match status" value="1"/>
</dbReference>
<keyword evidence="2" id="KW-0547">Nucleotide-binding</keyword>
<dbReference type="Gene3D" id="3.40.50.300">
    <property type="entry name" value="P-loop containing nucleotide triphosphate hydrolases"/>
    <property type="match status" value="1"/>
</dbReference>
<evidence type="ECO:0000256" key="3">
    <source>
        <dbReference type="ARBA" id="ARBA00022821"/>
    </source>
</evidence>
<comment type="caution">
    <text evidence="6">The sequence shown here is derived from an EMBL/GenBank/DDBJ whole genome shotgun (WGS) entry which is preliminary data.</text>
</comment>
<comment type="similarity">
    <text evidence="1">Belongs to the disease resistance NB-LRR family.</text>
</comment>
<evidence type="ECO:0000256" key="1">
    <source>
        <dbReference type="ARBA" id="ARBA00008894"/>
    </source>
</evidence>
<dbReference type="EMBL" id="BMAC01000873">
    <property type="protein sequence ID" value="GFQ03809.1"/>
    <property type="molecule type" value="Genomic_DNA"/>
</dbReference>
<keyword evidence="4" id="KW-0067">ATP-binding</keyword>
<evidence type="ECO:0000256" key="4">
    <source>
        <dbReference type="ARBA" id="ARBA00022840"/>
    </source>
</evidence>
<evidence type="ECO:0000313" key="7">
    <source>
        <dbReference type="Proteomes" id="UP000653305"/>
    </source>
</evidence>
<dbReference type="PANTHER" id="PTHR36766">
    <property type="entry name" value="PLANT BROAD-SPECTRUM MILDEW RESISTANCE PROTEIN RPW8"/>
    <property type="match status" value="1"/>
</dbReference>
<reference evidence="6" key="1">
    <citation type="submission" date="2020-07" db="EMBL/GenBank/DDBJ databases">
        <title>Ethylene signaling mediates host invasion by parasitic plants.</title>
        <authorList>
            <person name="Yoshida S."/>
        </authorList>
    </citation>
    <scope>NUCLEOTIDE SEQUENCE</scope>
    <source>
        <strain evidence="6">Okayama</strain>
    </source>
</reference>
<dbReference type="InterPro" id="IPR002182">
    <property type="entry name" value="NB-ARC"/>
</dbReference>
<dbReference type="InterPro" id="IPR027417">
    <property type="entry name" value="P-loop_NTPase"/>
</dbReference>
<keyword evidence="3" id="KW-0611">Plant defense</keyword>
<evidence type="ECO:0000256" key="2">
    <source>
        <dbReference type="ARBA" id="ARBA00022741"/>
    </source>
</evidence>
<keyword evidence="7" id="KW-1185">Reference proteome</keyword>
<gene>
    <name evidence="6" type="ORF">PHJA_002524700</name>
</gene>
<proteinExistence type="inferred from homology"/>
<dbReference type="Pfam" id="PF00931">
    <property type="entry name" value="NB-ARC"/>
    <property type="match status" value="1"/>
</dbReference>
<evidence type="ECO:0000313" key="6">
    <source>
        <dbReference type="EMBL" id="GFQ03809.1"/>
    </source>
</evidence>
<organism evidence="6 7">
    <name type="scientific">Phtheirospermum japonicum</name>
    <dbReference type="NCBI Taxonomy" id="374723"/>
    <lineage>
        <taxon>Eukaryota</taxon>
        <taxon>Viridiplantae</taxon>
        <taxon>Streptophyta</taxon>
        <taxon>Embryophyta</taxon>
        <taxon>Tracheophyta</taxon>
        <taxon>Spermatophyta</taxon>
        <taxon>Magnoliopsida</taxon>
        <taxon>eudicotyledons</taxon>
        <taxon>Gunneridae</taxon>
        <taxon>Pentapetalae</taxon>
        <taxon>asterids</taxon>
        <taxon>lamiids</taxon>
        <taxon>Lamiales</taxon>
        <taxon>Orobanchaceae</taxon>
        <taxon>Orobanchaceae incertae sedis</taxon>
        <taxon>Phtheirospermum</taxon>
    </lineage>
</organism>
<accession>A0A830D1S6</accession>
<dbReference type="PANTHER" id="PTHR36766:SF52">
    <property type="entry name" value="LATE BLIGHT RESISTANCE PROTEIN HOMOLOG R1B-8"/>
    <property type="match status" value="1"/>
</dbReference>
<dbReference type="GO" id="GO:0006952">
    <property type="term" value="P:defense response"/>
    <property type="evidence" value="ECO:0007669"/>
    <property type="project" value="UniProtKB-KW"/>
</dbReference>
<dbReference type="OrthoDB" id="2975936at2759"/>
<evidence type="ECO:0000259" key="5">
    <source>
        <dbReference type="Pfam" id="PF00931"/>
    </source>
</evidence>
<dbReference type="PRINTS" id="PR00364">
    <property type="entry name" value="DISEASERSIST"/>
</dbReference>
<dbReference type="GO" id="GO:0043531">
    <property type="term" value="F:ADP binding"/>
    <property type="evidence" value="ECO:0007669"/>
    <property type="project" value="InterPro"/>
</dbReference>
<feature type="domain" description="NB-ARC" evidence="5">
    <location>
        <begin position="4"/>
        <end position="131"/>
    </location>
</feature>
<dbReference type="GO" id="GO:0005524">
    <property type="term" value="F:ATP binding"/>
    <property type="evidence" value="ECO:0007669"/>
    <property type="project" value="UniProtKB-KW"/>
</dbReference>
<dbReference type="FunFam" id="3.40.50.300:FF:001091">
    <property type="entry name" value="Probable disease resistance protein At1g61300"/>
    <property type="match status" value="1"/>
</dbReference>